<accession>A0ABS6W5Z4</accession>
<comment type="caution">
    <text evidence="1">The sequence shown here is derived from an EMBL/GenBank/DDBJ whole genome shotgun (WGS) entry which is preliminary data.</text>
</comment>
<gene>
    <name evidence="1" type="ORF">KW502_14110</name>
</gene>
<evidence type="ECO:0000313" key="2">
    <source>
        <dbReference type="Proteomes" id="UP000719267"/>
    </source>
</evidence>
<dbReference type="RefSeq" id="WP_219041205.1">
    <property type="nucleotide sequence ID" value="NZ_JAHWDF010000021.1"/>
</dbReference>
<evidence type="ECO:0000313" key="1">
    <source>
        <dbReference type="EMBL" id="MBW2962921.1"/>
    </source>
</evidence>
<dbReference type="Proteomes" id="UP000719267">
    <property type="component" value="Unassembled WGS sequence"/>
</dbReference>
<protein>
    <submittedName>
        <fullName evidence="1">Uncharacterized protein</fullName>
    </submittedName>
</protein>
<sequence>MAPTTHHHFLERVAQVITHEKQTKILSLIPEIAPFESQEIDVKGEKPCHVEITANLGLKQAESVKLKIKRPSKKSLWGATTNFLKNKIASLLSLS</sequence>
<proteinExistence type="predicted"/>
<organism evidence="1 2">
    <name type="scientific">Mesonia aestuariivivens</name>
    <dbReference type="NCBI Taxonomy" id="2796128"/>
    <lineage>
        <taxon>Bacteria</taxon>
        <taxon>Pseudomonadati</taxon>
        <taxon>Bacteroidota</taxon>
        <taxon>Flavobacteriia</taxon>
        <taxon>Flavobacteriales</taxon>
        <taxon>Flavobacteriaceae</taxon>
        <taxon>Mesonia</taxon>
    </lineage>
</organism>
<dbReference type="EMBL" id="JAHWDF010000021">
    <property type="protein sequence ID" value="MBW2962921.1"/>
    <property type="molecule type" value="Genomic_DNA"/>
</dbReference>
<reference evidence="1 2" key="1">
    <citation type="submission" date="2021-07" db="EMBL/GenBank/DDBJ databases">
        <title>Mesonia aestuariivivens sp. nov., isolated from a tidal flat.</title>
        <authorList>
            <person name="Kim Y.-O."/>
            <person name="Yoon J.-H."/>
        </authorList>
    </citation>
    <scope>NUCLEOTIDE SEQUENCE [LARGE SCALE GENOMIC DNA]</scope>
    <source>
        <strain evidence="1 2">JHPTF-M18</strain>
    </source>
</reference>
<name>A0ABS6W5Z4_9FLAO</name>
<keyword evidence="2" id="KW-1185">Reference proteome</keyword>